<dbReference type="PANTHER" id="PTHR15698">
    <property type="entry name" value="PROTEIN CBG15099"/>
    <property type="match status" value="1"/>
</dbReference>
<name>A0AA39M6Y8_9BILA</name>
<reference evidence="3" key="1">
    <citation type="submission" date="2023-06" db="EMBL/GenBank/DDBJ databases">
        <title>Genomic analysis of the entomopathogenic nematode Steinernema hermaphroditum.</title>
        <authorList>
            <person name="Schwarz E.M."/>
            <person name="Heppert J.K."/>
            <person name="Baniya A."/>
            <person name="Schwartz H.T."/>
            <person name="Tan C.-H."/>
            <person name="Antoshechkin I."/>
            <person name="Sternberg P.W."/>
            <person name="Goodrich-Blair H."/>
            <person name="Dillman A.R."/>
        </authorList>
    </citation>
    <scope>NUCLEOTIDE SEQUENCE</scope>
    <source>
        <strain evidence="3">PS9179</strain>
        <tissue evidence="3">Whole animal</tissue>
    </source>
</reference>
<organism evidence="3 4">
    <name type="scientific">Steinernema hermaphroditum</name>
    <dbReference type="NCBI Taxonomy" id="289476"/>
    <lineage>
        <taxon>Eukaryota</taxon>
        <taxon>Metazoa</taxon>
        <taxon>Ecdysozoa</taxon>
        <taxon>Nematoda</taxon>
        <taxon>Chromadorea</taxon>
        <taxon>Rhabditida</taxon>
        <taxon>Tylenchina</taxon>
        <taxon>Panagrolaimomorpha</taxon>
        <taxon>Strongyloidoidea</taxon>
        <taxon>Steinernematidae</taxon>
        <taxon>Steinernema</taxon>
    </lineage>
</organism>
<dbReference type="InterPro" id="IPR045545">
    <property type="entry name" value="PHYIP/PHIPL_C"/>
</dbReference>
<dbReference type="Pfam" id="PF19281">
    <property type="entry name" value="PHYHIP_C"/>
    <property type="match status" value="1"/>
</dbReference>
<feature type="compositionally biased region" description="Low complexity" evidence="1">
    <location>
        <begin position="365"/>
        <end position="376"/>
    </location>
</feature>
<evidence type="ECO:0000259" key="2">
    <source>
        <dbReference type="Pfam" id="PF19281"/>
    </source>
</evidence>
<dbReference type="GO" id="GO:0005737">
    <property type="term" value="C:cytoplasm"/>
    <property type="evidence" value="ECO:0007669"/>
    <property type="project" value="TreeGrafter"/>
</dbReference>
<dbReference type="PANTHER" id="PTHR15698:SF4">
    <property type="entry name" value="PHYTANOYL-COA HYDROXYLASE-INTERACTING PROTEIN-LIKE C-TERMINAL DOMAIN-CONTAINING PROTEIN"/>
    <property type="match status" value="1"/>
</dbReference>
<feature type="region of interest" description="Disordered" evidence="1">
    <location>
        <begin position="524"/>
        <end position="552"/>
    </location>
</feature>
<evidence type="ECO:0000313" key="4">
    <source>
        <dbReference type="Proteomes" id="UP001175271"/>
    </source>
</evidence>
<feature type="compositionally biased region" description="Basic and acidic residues" evidence="1">
    <location>
        <begin position="524"/>
        <end position="545"/>
    </location>
</feature>
<gene>
    <name evidence="3" type="ORF">QR680_008404</name>
</gene>
<dbReference type="InterPro" id="IPR042868">
    <property type="entry name" value="PHYHIP/PHYHIPL"/>
</dbReference>
<accession>A0AA39M6Y8</accession>
<dbReference type="EMBL" id="JAUCMV010000001">
    <property type="protein sequence ID" value="KAK0423916.1"/>
    <property type="molecule type" value="Genomic_DNA"/>
</dbReference>
<evidence type="ECO:0000256" key="1">
    <source>
        <dbReference type="SAM" id="MobiDB-lite"/>
    </source>
</evidence>
<protein>
    <recommendedName>
        <fullName evidence="2">Phytanoyl-CoA hydroxylase-interacting protein-like C-terminal domain-containing protein</fullName>
    </recommendedName>
</protein>
<dbReference type="AlphaFoldDB" id="A0AA39M6Y8"/>
<keyword evidence="4" id="KW-1185">Reference proteome</keyword>
<feature type="region of interest" description="Disordered" evidence="1">
    <location>
        <begin position="588"/>
        <end position="623"/>
    </location>
</feature>
<comment type="caution">
    <text evidence="3">The sequence shown here is derived from an EMBL/GenBank/DDBJ whole genome shotgun (WGS) entry which is preliminary data.</text>
</comment>
<proteinExistence type="predicted"/>
<feature type="domain" description="Phytanoyl-CoA hydroxylase-interacting protein-like C-terminal" evidence="2">
    <location>
        <begin position="149"/>
        <end position="350"/>
    </location>
</feature>
<feature type="compositionally biased region" description="Basic and acidic residues" evidence="1">
    <location>
        <begin position="588"/>
        <end position="601"/>
    </location>
</feature>
<evidence type="ECO:0000313" key="3">
    <source>
        <dbReference type="EMBL" id="KAK0423916.1"/>
    </source>
</evidence>
<dbReference type="Proteomes" id="UP001175271">
    <property type="component" value="Unassembled WGS sequence"/>
</dbReference>
<feature type="region of interest" description="Disordered" evidence="1">
    <location>
        <begin position="639"/>
        <end position="659"/>
    </location>
</feature>
<feature type="region of interest" description="Disordered" evidence="1">
    <location>
        <begin position="365"/>
        <end position="386"/>
    </location>
</feature>
<sequence>MDSFEHDLRISLPQNGPRTESFSFATRDDFPSGPNFDSFPSISINFDISALGCRIRWKLNQLIDESLLTTSKYRLEINSENRNLVLVQLPYVEYAYDFRTFPGKTYEVQVALLRSHGDVLAKGESTFKAVFDRDEMKKLYDNAVVNMCDGLRPFYAVYRCKPKSYFDDVQDKYGGIMMPQVKDNNGQAASPINGVLKGIFFSSRLLADGSIPESSPFGEVRMIIPAFVLLNPESMNFYFTDYYCTYSSHYVTVVVTLKGSETDIFCRRNLVILPLDNPFLRIEKVPNIDETTPPGYRYKYFVNQQVWVELFFTEPISLSMGKFSLISVTGSGSSTVGGLPHNKECTVCNLYPVKGRVVDRRLHLSASNNNNNPSAAADEEMSAQQRDRTTQAVHDLANKFGLCHMEIPTTSSHRASSPLPPPMSSFASTTLLVLALSAASLAYPYPGYGDYGYYHPGSDYRQGDRYGSEAERYGAYDKAGEGFRKGWKNGDYGHYNGDWEKEAHENGDGAWDDGKEHYNAEADKGHKHAAGEHGDRSAEDAEGSKKYSYFSEGSGPQGYYKKGYFGSEGYDHEKAQAHEVKDAHGDGFAKGSHKAEKEHNGKQGAFEKAGGAKGAKGNGYDQHESGYKLGEYKHAIEGQGHHENEGGDDFKYGSGYGHH</sequence>
<feature type="compositionally biased region" description="Basic and acidic residues" evidence="1">
    <location>
        <begin position="639"/>
        <end position="651"/>
    </location>
</feature>